<accession>A0ABW6D1H7</accession>
<gene>
    <name evidence="1" type="ORF">SKC38_11400</name>
</gene>
<protein>
    <submittedName>
        <fullName evidence="1">Uncharacterized protein</fullName>
    </submittedName>
</protein>
<evidence type="ECO:0000313" key="1">
    <source>
        <dbReference type="EMBL" id="MFD3276834.1"/>
    </source>
</evidence>
<organism evidence="1 2">
    <name type="scientific">Aquirufa echingensis</name>
    <dbReference type="NCBI Taxonomy" id="3096516"/>
    <lineage>
        <taxon>Bacteria</taxon>
        <taxon>Pseudomonadati</taxon>
        <taxon>Bacteroidota</taxon>
        <taxon>Cytophagia</taxon>
        <taxon>Cytophagales</taxon>
        <taxon>Flectobacillaceae</taxon>
        <taxon>Aquirufa</taxon>
    </lineage>
</organism>
<dbReference type="Proteomes" id="UP001598114">
    <property type="component" value="Unassembled WGS sequence"/>
</dbReference>
<proteinExistence type="predicted"/>
<dbReference type="RefSeq" id="WP_377977275.1">
    <property type="nucleotide sequence ID" value="NZ_JBBKYA010000006.1"/>
</dbReference>
<evidence type="ECO:0000313" key="2">
    <source>
        <dbReference type="Proteomes" id="UP001598114"/>
    </source>
</evidence>
<keyword evidence="2" id="KW-1185">Reference proteome</keyword>
<name>A0ABW6D1H7_9BACT</name>
<sequence>MEVHHGHHAPKNWKEYFVEFLMLFTAVTLGFFAENVREHYIESHRESQYMESLLADLKIDQANLKNSIPYQQKRVEAMDSLFLFFKNNPQATQVPVSVVKHFKRVSWEIISYRNTTTISQLKNSGGLRLIQNKRVTDSIDVYDMRWIRIESSNNRFVTNSRDINLLEEKILDAFDSLDAYIKNNGYDNQDNIPQTGFVRINRAHLREYLNLLARQQTITRQDIRSYKRALQTTENLMAIIKNEYNLP</sequence>
<dbReference type="EMBL" id="JBBKYA010000006">
    <property type="protein sequence ID" value="MFD3276834.1"/>
    <property type="molecule type" value="Genomic_DNA"/>
</dbReference>
<comment type="caution">
    <text evidence="1">The sequence shown here is derived from an EMBL/GenBank/DDBJ whole genome shotgun (WGS) entry which is preliminary data.</text>
</comment>
<reference evidence="1 2" key="1">
    <citation type="submission" date="2024-03" db="EMBL/GenBank/DDBJ databases">
        <title>Aquirufa genome sequencing.</title>
        <authorList>
            <person name="Pitt A."/>
            <person name="Hahn M.W."/>
        </authorList>
    </citation>
    <scope>NUCLEOTIDE SEQUENCE [LARGE SCALE GENOMIC DNA]</scope>
    <source>
        <strain evidence="1 2">PLAD-142S6K</strain>
    </source>
</reference>